<dbReference type="GeneID" id="19486862"/>
<protein>
    <recommendedName>
        <fullName evidence="3">Phage protein</fullName>
    </recommendedName>
</protein>
<evidence type="ECO:0008006" key="3">
    <source>
        <dbReference type="Google" id="ProtNLM"/>
    </source>
</evidence>
<dbReference type="RefSeq" id="YP_009031046.1">
    <property type="nucleotide sequence ID" value="NC_024134.1"/>
</dbReference>
<keyword evidence="2" id="KW-1185">Reference proteome</keyword>
<evidence type="ECO:0000313" key="1">
    <source>
        <dbReference type="EMBL" id="AHN83725.1"/>
    </source>
</evidence>
<dbReference type="EMBL" id="KJ190158">
    <property type="protein sequence ID" value="AHN83725.1"/>
    <property type="molecule type" value="Genomic_DNA"/>
</dbReference>
<name>A0A023MHB9_9CAUD</name>
<dbReference type="Proteomes" id="UP000026907">
    <property type="component" value="Segment"/>
</dbReference>
<dbReference type="KEGG" id="vg:19486862"/>
<proteinExistence type="predicted"/>
<sequence>MIVYFKTSGGYPDSQSLIGKTCTAYSPLDEEVGDILRNMYRIDPQEAFDQNLVFVKGSDMKSLGAFPEADDDAVYSFMTPFEAMVVG</sequence>
<evidence type="ECO:0000313" key="2">
    <source>
        <dbReference type="Proteomes" id="UP000026907"/>
    </source>
</evidence>
<accession>A0A023MHB9</accession>
<organism evidence="1 2">
    <name type="scientific">Escherichia phage FFH2</name>
    <dbReference type="NCBI Taxonomy" id="1446490"/>
    <lineage>
        <taxon>Viruses</taxon>
        <taxon>Duplodnaviria</taxon>
        <taxon>Heunggongvirae</taxon>
        <taxon>Uroviricota</taxon>
        <taxon>Caudoviricetes</taxon>
        <taxon>Vequintavirinae</taxon>
        <taxon>Vequintavirus</taxon>
        <taxon>Vequintavirus PDX</taxon>
        <taxon>Vequintavirus FFH2</taxon>
    </lineage>
</organism>
<reference evidence="1 2" key="1">
    <citation type="journal article" date="2014" name="Genome Announc.">
        <title>Complete Genome Sequences of Two Escherichia coli O157:H7 Phages Effective in Limiting Contamination of Food Products.</title>
        <authorList>
            <person name="Hong Y."/>
            <person name="Pan Y."/>
            <person name="Harman N.J."/>
            <person name="Ebner P.D."/>
        </authorList>
    </citation>
    <scope>NUCLEOTIDE SEQUENCE [LARGE SCALE GENOMIC DNA]</scope>
</reference>